<dbReference type="InterPro" id="IPR042070">
    <property type="entry name" value="PucR_C-HTH_sf"/>
</dbReference>
<comment type="caution">
    <text evidence="5">The sequence shown here is derived from an EMBL/GenBank/DDBJ whole genome shotgun (WGS) entry which is preliminary data.</text>
</comment>
<dbReference type="PANTHER" id="PTHR33744">
    <property type="entry name" value="CARBOHYDRATE DIACID REGULATOR"/>
    <property type="match status" value="1"/>
</dbReference>
<dbReference type="InterPro" id="IPR041522">
    <property type="entry name" value="CdaR_GGDEF"/>
</dbReference>
<dbReference type="AlphaFoldDB" id="A0AA36Y490"/>
<evidence type="ECO:0000259" key="4">
    <source>
        <dbReference type="Pfam" id="PF17853"/>
    </source>
</evidence>
<feature type="domain" description="CdaR GGDEF-like" evidence="4">
    <location>
        <begin position="151"/>
        <end position="257"/>
    </location>
</feature>
<reference evidence="5 6" key="1">
    <citation type="submission" date="2011-10" db="EMBL/GenBank/DDBJ databases">
        <title>The Genome Sequence of Lachnospiraceae bacterium ACC2.</title>
        <authorList>
            <consortium name="The Broad Institute Genome Sequencing Platform"/>
            <person name="Earl A."/>
            <person name="Ward D."/>
            <person name="Feldgarden M."/>
            <person name="Gevers D."/>
            <person name="Sizova M."/>
            <person name="Hazen A."/>
            <person name="Epstein S."/>
            <person name="Young S.K."/>
            <person name="Zeng Q."/>
            <person name="Gargeya S."/>
            <person name="Fitzgerald M."/>
            <person name="Haas B."/>
            <person name="Abouelleil A."/>
            <person name="Alvarado L."/>
            <person name="Arachchi H.M."/>
            <person name="Berlin A."/>
            <person name="Brown A."/>
            <person name="Chapman S.B."/>
            <person name="Chen Z."/>
            <person name="Dunbar C."/>
            <person name="Freedman E."/>
            <person name="Gearin G."/>
            <person name="Goldberg J."/>
            <person name="Griggs A."/>
            <person name="Gujja S."/>
            <person name="Heiman D."/>
            <person name="Howarth C."/>
            <person name="Larson L."/>
            <person name="Lui A."/>
            <person name="MacDonald P.J.P."/>
            <person name="Montmayeur A."/>
            <person name="Murphy C."/>
            <person name="Neiman D."/>
            <person name="Pearson M."/>
            <person name="Priest M."/>
            <person name="Roberts A."/>
            <person name="Saif S."/>
            <person name="Shea T."/>
            <person name="Shenoy N."/>
            <person name="Sisk P."/>
            <person name="Stolte C."/>
            <person name="Sykes S."/>
            <person name="Wortman J."/>
            <person name="Nusbaum C."/>
            <person name="Birren B."/>
        </authorList>
    </citation>
    <scope>NUCLEOTIDE SEQUENCE [LARGE SCALE GENOMIC DNA]</scope>
    <source>
        <strain evidence="5 6">ACC2</strain>
    </source>
</reference>
<dbReference type="GeneID" id="86941271"/>
<evidence type="ECO:0000259" key="3">
    <source>
        <dbReference type="Pfam" id="PF13556"/>
    </source>
</evidence>
<proteinExistence type="inferred from homology"/>
<protein>
    <recommendedName>
        <fullName evidence="7">Sugar diacid utilization regulator SdaR</fullName>
    </recommendedName>
</protein>
<name>A0AA36Y490_9FIRM</name>
<sequence length="381" mass="42764">MAEISKKTAQQIVDSVKDVCGHDVNFIRPDGSILASTNPERVGTYHEIGHRAAQEGQPIEVMENDSFYGTQQGVNLPFSHHGTIVAVIGITGVPEEVRKYAYLAQRITALLLREQEYDARNRNEQVETDYVVRALSSGKPMNHGFYLDFLASHGLSEEVRYRTVLVRLSTRYNPANLSMVEQKILTVFRETGSPLFTFHFPNEYILILPKGDYPPRQQQFERLAAEFREILSVGVGADHKLVHQYRSFREAQIAARAGAERAGYADFEQLDLELLSGSIPVAVRESYATRTLGKLSEKERHILEVYFAADCSLKTAAEKLYIHKNTLQYQLDKIHALTGYDPRVFREGVILYLGLQLGFGNTEANAAETTAENTLGTTSGF</sequence>
<comment type="similarity">
    <text evidence="1">Belongs to the CdaR family.</text>
</comment>
<evidence type="ECO:0000259" key="2">
    <source>
        <dbReference type="Pfam" id="PF05651"/>
    </source>
</evidence>
<evidence type="ECO:0008006" key="7">
    <source>
        <dbReference type="Google" id="ProtNLM"/>
    </source>
</evidence>
<dbReference type="Pfam" id="PF05651">
    <property type="entry name" value="Diacid_rec"/>
    <property type="match status" value="1"/>
</dbReference>
<dbReference type="Pfam" id="PF17853">
    <property type="entry name" value="GGDEF_2"/>
    <property type="match status" value="1"/>
</dbReference>
<dbReference type="InterPro" id="IPR051448">
    <property type="entry name" value="CdaR-like_regulators"/>
</dbReference>
<evidence type="ECO:0000256" key="1">
    <source>
        <dbReference type="ARBA" id="ARBA00006754"/>
    </source>
</evidence>
<feature type="domain" description="PucR C-terminal helix-turn-helix" evidence="3">
    <location>
        <begin position="301"/>
        <end position="356"/>
    </location>
</feature>
<keyword evidence="6" id="KW-1185">Reference proteome</keyword>
<evidence type="ECO:0000313" key="6">
    <source>
        <dbReference type="Proteomes" id="UP000018466"/>
    </source>
</evidence>
<dbReference type="EMBL" id="AGEL01000010">
    <property type="protein sequence ID" value="EHO16217.1"/>
    <property type="molecule type" value="Genomic_DNA"/>
</dbReference>
<dbReference type="InterPro" id="IPR025736">
    <property type="entry name" value="PucR_C-HTH_dom"/>
</dbReference>
<dbReference type="Gene3D" id="1.10.10.2840">
    <property type="entry name" value="PucR C-terminal helix-turn-helix domain"/>
    <property type="match status" value="1"/>
</dbReference>
<dbReference type="Pfam" id="PF13556">
    <property type="entry name" value="HTH_30"/>
    <property type="match status" value="1"/>
</dbReference>
<accession>A0AA36Y490</accession>
<dbReference type="Proteomes" id="UP000018466">
    <property type="component" value="Unassembled WGS sequence"/>
</dbReference>
<dbReference type="RefSeq" id="WP_009533370.1">
    <property type="nucleotide sequence ID" value="NZ_JH590863.1"/>
</dbReference>
<evidence type="ECO:0000313" key="5">
    <source>
        <dbReference type="EMBL" id="EHO16217.1"/>
    </source>
</evidence>
<dbReference type="InterPro" id="IPR008599">
    <property type="entry name" value="Diacid_rec"/>
</dbReference>
<dbReference type="PANTHER" id="PTHR33744:SF15">
    <property type="entry name" value="CARBOHYDRATE DIACID REGULATOR"/>
    <property type="match status" value="1"/>
</dbReference>
<organism evidence="5 6">
    <name type="scientific">Stomatobaculum longum</name>
    <dbReference type="NCBI Taxonomy" id="796942"/>
    <lineage>
        <taxon>Bacteria</taxon>
        <taxon>Bacillati</taxon>
        <taxon>Bacillota</taxon>
        <taxon>Clostridia</taxon>
        <taxon>Lachnospirales</taxon>
        <taxon>Lachnospiraceae</taxon>
        <taxon>Stomatobaculum</taxon>
    </lineage>
</organism>
<gene>
    <name evidence="5" type="ORF">HMPREF9623_01538</name>
</gene>
<feature type="domain" description="Putative sugar diacid recognition" evidence="2">
    <location>
        <begin position="4"/>
        <end position="132"/>
    </location>
</feature>